<dbReference type="Proteomes" id="UP001567572">
    <property type="component" value="Unassembled WGS sequence"/>
</dbReference>
<dbReference type="AlphaFoldDB" id="A0ABD5M3U0"/>
<protein>
    <submittedName>
        <fullName evidence="2">Protein gvpI</fullName>
    </submittedName>
</protein>
<feature type="compositionally biased region" description="Basic residues" evidence="1">
    <location>
        <begin position="29"/>
        <end position="43"/>
    </location>
</feature>
<accession>A0ABD5M3U0</accession>
<name>A0ABD5M3U0_9EURY</name>
<dbReference type="EMBL" id="JBEDNY010000005">
    <property type="protein sequence ID" value="MEZ3164924.1"/>
    <property type="molecule type" value="Genomic_DNA"/>
</dbReference>
<feature type="compositionally biased region" description="Polar residues" evidence="1">
    <location>
        <begin position="57"/>
        <end position="95"/>
    </location>
</feature>
<gene>
    <name evidence="2" type="ORF">ABNG04_13715</name>
</gene>
<sequence length="141" mass="16250">MNDNQSTHDRKARQAQTKAQINRNEARQKLLRQRKKLAKRRKANREQSEERRESMKSQENPTAYSTMPPQKSNAQNAVRNSHSTVPETPKYSTIVASDRLYGQRLHRVTTDSMSTSTETTESQSDDISQRQDDVTPESTDE</sequence>
<organism evidence="2 3">
    <name type="scientific">Halorubrum miltondacostae</name>
    <dbReference type="NCBI Taxonomy" id="3076378"/>
    <lineage>
        <taxon>Archaea</taxon>
        <taxon>Methanobacteriati</taxon>
        <taxon>Methanobacteriota</taxon>
        <taxon>Stenosarchaea group</taxon>
        <taxon>Halobacteria</taxon>
        <taxon>Halobacteriales</taxon>
        <taxon>Haloferacaceae</taxon>
        <taxon>Halorubrum</taxon>
    </lineage>
</organism>
<evidence type="ECO:0000256" key="1">
    <source>
        <dbReference type="SAM" id="MobiDB-lite"/>
    </source>
</evidence>
<keyword evidence="3" id="KW-1185">Reference proteome</keyword>
<reference evidence="2 3" key="1">
    <citation type="submission" date="2024-06" db="EMBL/GenBank/DDBJ databases">
        <title>Halorubrum miltondacostae sp. nov., a potential PHA producer isolated from an inland solar saltern in Rio Maior, Portugal.</title>
        <authorList>
            <person name="Albuquerque L."/>
            <person name="Viver T."/>
            <person name="Barroso C."/>
            <person name="Claudino R."/>
            <person name="Galvan M."/>
            <person name="Simoes G."/>
            <person name="Lobo Da Cunha A."/>
            <person name="Egas C."/>
        </authorList>
    </citation>
    <scope>NUCLEOTIDE SEQUENCE [LARGE SCALE GENOMIC DNA]</scope>
    <source>
        <strain evidence="2 3">RMP-11</strain>
    </source>
</reference>
<feature type="region of interest" description="Disordered" evidence="1">
    <location>
        <begin position="1"/>
        <end position="141"/>
    </location>
</feature>
<feature type="compositionally biased region" description="Polar residues" evidence="1">
    <location>
        <begin position="14"/>
        <end position="23"/>
    </location>
</feature>
<evidence type="ECO:0000313" key="2">
    <source>
        <dbReference type="EMBL" id="MEZ3164924.1"/>
    </source>
</evidence>
<proteinExistence type="predicted"/>
<evidence type="ECO:0000313" key="3">
    <source>
        <dbReference type="Proteomes" id="UP001567572"/>
    </source>
</evidence>
<dbReference type="RefSeq" id="WP_371163107.1">
    <property type="nucleotide sequence ID" value="NZ_JBEDNX010000007.1"/>
</dbReference>
<feature type="compositionally biased region" description="Basic and acidic residues" evidence="1">
    <location>
        <begin position="44"/>
        <end position="56"/>
    </location>
</feature>
<comment type="caution">
    <text evidence="2">The sequence shown here is derived from an EMBL/GenBank/DDBJ whole genome shotgun (WGS) entry which is preliminary data.</text>
</comment>
<feature type="compositionally biased region" description="Low complexity" evidence="1">
    <location>
        <begin position="110"/>
        <end position="126"/>
    </location>
</feature>